<dbReference type="STRING" id="1314781.A0A165INL4"/>
<organism evidence="1 2">
    <name type="scientific">Exidia glandulosa HHB12029</name>
    <dbReference type="NCBI Taxonomy" id="1314781"/>
    <lineage>
        <taxon>Eukaryota</taxon>
        <taxon>Fungi</taxon>
        <taxon>Dikarya</taxon>
        <taxon>Basidiomycota</taxon>
        <taxon>Agaricomycotina</taxon>
        <taxon>Agaricomycetes</taxon>
        <taxon>Auriculariales</taxon>
        <taxon>Exidiaceae</taxon>
        <taxon>Exidia</taxon>
    </lineage>
</organism>
<dbReference type="AlphaFoldDB" id="A0A165INL4"/>
<sequence>LYWRDPLEVIAELLSDPTYATHMTFAPVQHYADDEHTTRLYNELPSGDWISLLSKMLLPDGATVLPIIISSDKTELTSFTGKRSCYPVYITLGNIAKHVRRQPSMRAQRLLAYLPTGKVDESALSVAKARKLRASLFHHCMRIVCAPLFGPAQDGVHLADSHGAVRQCHPILAAYVADYPEQCQVTCVRYG</sequence>
<feature type="non-terminal residue" evidence="1">
    <location>
        <position position="191"/>
    </location>
</feature>
<feature type="non-terminal residue" evidence="1">
    <location>
        <position position="1"/>
    </location>
</feature>
<dbReference type="InterPro" id="IPR041078">
    <property type="entry name" value="Plavaka"/>
</dbReference>
<protein>
    <submittedName>
        <fullName evidence="1">Uncharacterized protein</fullName>
    </submittedName>
</protein>
<reference evidence="1 2" key="1">
    <citation type="journal article" date="2016" name="Mol. Biol. Evol.">
        <title>Comparative Genomics of Early-Diverging Mushroom-Forming Fungi Provides Insights into the Origins of Lignocellulose Decay Capabilities.</title>
        <authorList>
            <person name="Nagy L.G."/>
            <person name="Riley R."/>
            <person name="Tritt A."/>
            <person name="Adam C."/>
            <person name="Daum C."/>
            <person name="Floudas D."/>
            <person name="Sun H."/>
            <person name="Yadav J.S."/>
            <person name="Pangilinan J."/>
            <person name="Larsson K.H."/>
            <person name="Matsuura K."/>
            <person name="Barry K."/>
            <person name="Labutti K."/>
            <person name="Kuo R."/>
            <person name="Ohm R.A."/>
            <person name="Bhattacharya S.S."/>
            <person name="Shirouzu T."/>
            <person name="Yoshinaga Y."/>
            <person name="Martin F.M."/>
            <person name="Grigoriev I.V."/>
            <person name="Hibbett D.S."/>
        </authorList>
    </citation>
    <scope>NUCLEOTIDE SEQUENCE [LARGE SCALE GENOMIC DNA]</scope>
    <source>
        <strain evidence="1 2">HHB12029</strain>
    </source>
</reference>
<dbReference type="InParanoid" id="A0A165INL4"/>
<dbReference type="Proteomes" id="UP000077266">
    <property type="component" value="Unassembled WGS sequence"/>
</dbReference>
<dbReference type="OrthoDB" id="2418900at2759"/>
<gene>
    <name evidence="1" type="ORF">EXIGLDRAFT_598144</name>
</gene>
<evidence type="ECO:0000313" key="1">
    <source>
        <dbReference type="EMBL" id="KZV93654.1"/>
    </source>
</evidence>
<dbReference type="EMBL" id="KV425986">
    <property type="protein sequence ID" value="KZV93654.1"/>
    <property type="molecule type" value="Genomic_DNA"/>
</dbReference>
<name>A0A165INL4_EXIGL</name>
<dbReference type="Pfam" id="PF18759">
    <property type="entry name" value="Plavaka"/>
    <property type="match status" value="1"/>
</dbReference>
<accession>A0A165INL4</accession>
<keyword evidence="2" id="KW-1185">Reference proteome</keyword>
<proteinExistence type="predicted"/>
<evidence type="ECO:0000313" key="2">
    <source>
        <dbReference type="Proteomes" id="UP000077266"/>
    </source>
</evidence>